<name>A0A3S0QDI4_9HYPH</name>
<evidence type="ECO:0000313" key="1">
    <source>
        <dbReference type="EMBL" id="RUM03896.1"/>
    </source>
</evidence>
<accession>A0A3S0QDI4</accession>
<sequence length="59" mass="6968">MNRPSRHRAGALIIMELSSVIQRWHFRDNFSIRDISRCMGLARNTIRKYLRSDGASHLR</sequence>
<dbReference type="Proteomes" id="UP000278081">
    <property type="component" value="Unassembled WGS sequence"/>
</dbReference>
<evidence type="ECO:0008006" key="3">
    <source>
        <dbReference type="Google" id="ProtNLM"/>
    </source>
</evidence>
<dbReference type="EMBL" id="RJTJ01000015">
    <property type="protein sequence ID" value="RUM03896.1"/>
    <property type="molecule type" value="Genomic_DNA"/>
</dbReference>
<proteinExistence type="predicted"/>
<reference evidence="1 2" key="1">
    <citation type="submission" date="2018-11" db="EMBL/GenBank/DDBJ databases">
        <title>Rhizobium chutanense sp. nov., isolated from root nodules of Phaseolus vulgaris in China.</title>
        <authorList>
            <person name="Huo Y."/>
        </authorList>
    </citation>
    <scope>NUCLEOTIDE SEQUENCE [LARGE SCALE GENOMIC DNA]</scope>
    <source>
        <strain evidence="1 2">C16</strain>
    </source>
</reference>
<dbReference type="AlphaFoldDB" id="A0A3S0QDI4"/>
<evidence type="ECO:0000313" key="2">
    <source>
        <dbReference type="Proteomes" id="UP000278081"/>
    </source>
</evidence>
<comment type="caution">
    <text evidence="1">The sequence shown here is derived from an EMBL/GenBank/DDBJ whole genome shotgun (WGS) entry which is preliminary data.</text>
</comment>
<gene>
    <name evidence="1" type="ORF">EFR84_18110</name>
</gene>
<organism evidence="1 2">
    <name type="scientific">Rhizobium chutanense</name>
    <dbReference type="NCBI Taxonomy" id="2035448"/>
    <lineage>
        <taxon>Bacteria</taxon>
        <taxon>Pseudomonadati</taxon>
        <taxon>Pseudomonadota</taxon>
        <taxon>Alphaproteobacteria</taxon>
        <taxon>Hyphomicrobiales</taxon>
        <taxon>Rhizobiaceae</taxon>
        <taxon>Rhizobium/Agrobacterium group</taxon>
        <taxon>Rhizobium</taxon>
    </lineage>
</organism>
<protein>
    <recommendedName>
        <fullName evidence="3">HTH IS21-type domain-containing protein</fullName>
    </recommendedName>
</protein>